<feature type="region of interest" description="Disordered" evidence="1">
    <location>
        <begin position="1"/>
        <end position="35"/>
    </location>
</feature>
<feature type="compositionally biased region" description="Low complexity" evidence="1">
    <location>
        <begin position="152"/>
        <end position="178"/>
    </location>
</feature>
<evidence type="ECO:0000256" key="1">
    <source>
        <dbReference type="SAM" id="MobiDB-lite"/>
    </source>
</evidence>
<feature type="compositionally biased region" description="Low complexity" evidence="1">
    <location>
        <begin position="332"/>
        <end position="343"/>
    </location>
</feature>
<dbReference type="OrthoDB" id="3064136at2759"/>
<sequence>MTATRTRVRKRERRKEGKEDGDGGSSDSSLDLHTPLPHLMLRHGLLSPNSKLLPGAGSRANTPLDGRPGSMLSVVSNASVMTKSGIIKDERDTPMRRVRHRDGKLLRGGIGLTTGLGWSDSEDEDAPSPLTRRISTLNLSRRSSASSIVPNRSSTLSSGGTSRRPHPLARSASSSALLDGERRGYDEYDEEWEEGEEDRTLEKSGEWAQRQRQSSKASSTAPPTSWSGRSVSNSTTHSGGYGGVGGSVRTSTSSVGSSFSLEVTTPAEDRGKTPSRLRRPSGGTMNNTSRSITTPNTVRRAPSKDELNTPSSTASTLSIPMPATPRDEDDASMTTTTTSMGAGAVKKRSTWDKEKTLPP</sequence>
<comment type="caution">
    <text evidence="2">The sequence shown here is derived from an EMBL/GenBank/DDBJ whole genome shotgun (WGS) entry which is preliminary data.</text>
</comment>
<feature type="compositionally biased region" description="Basic and acidic residues" evidence="1">
    <location>
        <begin position="349"/>
        <end position="359"/>
    </location>
</feature>
<proteinExistence type="predicted"/>
<evidence type="ECO:0000313" key="2">
    <source>
        <dbReference type="EMBL" id="KAF9474917.1"/>
    </source>
</evidence>
<feature type="compositionally biased region" description="Low complexity" evidence="1">
    <location>
        <begin position="247"/>
        <end position="260"/>
    </location>
</feature>
<protein>
    <submittedName>
        <fullName evidence="2">Uncharacterized protein</fullName>
    </submittedName>
</protein>
<feature type="region of interest" description="Disordered" evidence="1">
    <location>
        <begin position="141"/>
        <end position="359"/>
    </location>
</feature>
<accession>A0A9P5YSB2</accession>
<dbReference type="AlphaFoldDB" id="A0A9P5YSB2"/>
<evidence type="ECO:0000313" key="3">
    <source>
        <dbReference type="Proteomes" id="UP000807469"/>
    </source>
</evidence>
<feature type="region of interest" description="Disordered" evidence="1">
    <location>
        <begin position="109"/>
        <end position="129"/>
    </location>
</feature>
<reference evidence="2" key="1">
    <citation type="submission" date="2020-11" db="EMBL/GenBank/DDBJ databases">
        <authorList>
            <consortium name="DOE Joint Genome Institute"/>
            <person name="Ahrendt S."/>
            <person name="Riley R."/>
            <person name="Andreopoulos W."/>
            <person name="Labutti K."/>
            <person name="Pangilinan J."/>
            <person name="Ruiz-Duenas F.J."/>
            <person name="Barrasa J.M."/>
            <person name="Sanchez-Garcia M."/>
            <person name="Camarero S."/>
            <person name="Miyauchi S."/>
            <person name="Serrano A."/>
            <person name="Linde D."/>
            <person name="Babiker R."/>
            <person name="Drula E."/>
            <person name="Ayuso-Fernandez I."/>
            <person name="Pacheco R."/>
            <person name="Padilla G."/>
            <person name="Ferreira P."/>
            <person name="Barriuso J."/>
            <person name="Kellner H."/>
            <person name="Castanera R."/>
            <person name="Alfaro M."/>
            <person name="Ramirez L."/>
            <person name="Pisabarro A.G."/>
            <person name="Kuo A."/>
            <person name="Tritt A."/>
            <person name="Lipzen A."/>
            <person name="He G."/>
            <person name="Yan M."/>
            <person name="Ng V."/>
            <person name="Cullen D."/>
            <person name="Martin F."/>
            <person name="Rosso M.-N."/>
            <person name="Henrissat B."/>
            <person name="Hibbett D."/>
            <person name="Martinez A.T."/>
            <person name="Grigoriev I.V."/>
        </authorList>
    </citation>
    <scope>NUCLEOTIDE SEQUENCE</scope>
    <source>
        <strain evidence="2">CIRM-BRFM 674</strain>
    </source>
</reference>
<feature type="region of interest" description="Disordered" evidence="1">
    <location>
        <begin position="50"/>
        <end position="70"/>
    </location>
</feature>
<dbReference type="Proteomes" id="UP000807469">
    <property type="component" value="Unassembled WGS sequence"/>
</dbReference>
<gene>
    <name evidence="2" type="ORF">BDN70DRAFT_884348</name>
</gene>
<name>A0A9P5YSB2_9AGAR</name>
<dbReference type="EMBL" id="MU155356">
    <property type="protein sequence ID" value="KAF9474917.1"/>
    <property type="molecule type" value="Genomic_DNA"/>
</dbReference>
<feature type="compositionally biased region" description="Polar residues" evidence="1">
    <location>
        <begin position="283"/>
        <end position="297"/>
    </location>
</feature>
<keyword evidence="3" id="KW-1185">Reference proteome</keyword>
<feature type="compositionally biased region" description="Low complexity" evidence="1">
    <location>
        <begin position="208"/>
        <end position="227"/>
    </location>
</feature>
<feature type="compositionally biased region" description="Polar residues" evidence="1">
    <location>
        <begin position="141"/>
        <end position="151"/>
    </location>
</feature>
<feature type="compositionally biased region" description="Basic residues" evidence="1">
    <location>
        <begin position="1"/>
        <end position="13"/>
    </location>
</feature>
<feature type="compositionally biased region" description="Acidic residues" evidence="1">
    <location>
        <begin position="187"/>
        <end position="197"/>
    </location>
</feature>
<organism evidence="2 3">
    <name type="scientific">Pholiota conissans</name>
    <dbReference type="NCBI Taxonomy" id="109636"/>
    <lineage>
        <taxon>Eukaryota</taxon>
        <taxon>Fungi</taxon>
        <taxon>Dikarya</taxon>
        <taxon>Basidiomycota</taxon>
        <taxon>Agaricomycotina</taxon>
        <taxon>Agaricomycetes</taxon>
        <taxon>Agaricomycetidae</taxon>
        <taxon>Agaricales</taxon>
        <taxon>Agaricineae</taxon>
        <taxon>Strophariaceae</taxon>
        <taxon>Pholiota</taxon>
    </lineage>
</organism>
<feature type="compositionally biased region" description="Polar residues" evidence="1">
    <location>
        <begin position="308"/>
        <end position="318"/>
    </location>
</feature>